<feature type="non-terminal residue" evidence="1">
    <location>
        <position position="1"/>
    </location>
</feature>
<evidence type="ECO:0000313" key="2">
    <source>
        <dbReference type="Proteomes" id="UP000789920"/>
    </source>
</evidence>
<reference evidence="1" key="1">
    <citation type="submission" date="2021-06" db="EMBL/GenBank/DDBJ databases">
        <authorList>
            <person name="Kallberg Y."/>
            <person name="Tangrot J."/>
            <person name="Rosling A."/>
        </authorList>
    </citation>
    <scope>NUCLEOTIDE SEQUENCE</scope>
    <source>
        <strain evidence="1">MA461A</strain>
    </source>
</reference>
<dbReference type="EMBL" id="CAJVQC010116849">
    <property type="protein sequence ID" value="CAG8837174.1"/>
    <property type="molecule type" value="Genomic_DNA"/>
</dbReference>
<gene>
    <name evidence="1" type="ORF">RPERSI_LOCUS30202</name>
</gene>
<name>A0ACA9SFS0_9GLOM</name>
<feature type="non-terminal residue" evidence="1">
    <location>
        <position position="105"/>
    </location>
</feature>
<sequence>EIEEFDDNIQANANRIGSNNAKTAQQEEGQKINNFFQVSKKNQNVFKNPLDHEHVDNNQQEKSVNCDHEINEETEEFVSSDQPSINDISNMLEQVTLTKNADDDC</sequence>
<evidence type="ECO:0000313" key="1">
    <source>
        <dbReference type="EMBL" id="CAG8837174.1"/>
    </source>
</evidence>
<protein>
    <submittedName>
        <fullName evidence="1">30388_t:CDS:1</fullName>
    </submittedName>
</protein>
<accession>A0ACA9SFS0</accession>
<organism evidence="1 2">
    <name type="scientific">Racocetra persica</name>
    <dbReference type="NCBI Taxonomy" id="160502"/>
    <lineage>
        <taxon>Eukaryota</taxon>
        <taxon>Fungi</taxon>
        <taxon>Fungi incertae sedis</taxon>
        <taxon>Mucoromycota</taxon>
        <taxon>Glomeromycotina</taxon>
        <taxon>Glomeromycetes</taxon>
        <taxon>Diversisporales</taxon>
        <taxon>Gigasporaceae</taxon>
        <taxon>Racocetra</taxon>
    </lineage>
</organism>
<proteinExistence type="predicted"/>
<comment type="caution">
    <text evidence="1">The sequence shown here is derived from an EMBL/GenBank/DDBJ whole genome shotgun (WGS) entry which is preliminary data.</text>
</comment>
<keyword evidence="2" id="KW-1185">Reference proteome</keyword>
<dbReference type="Proteomes" id="UP000789920">
    <property type="component" value="Unassembled WGS sequence"/>
</dbReference>